<dbReference type="InterPro" id="IPR029058">
    <property type="entry name" value="AB_hydrolase_fold"/>
</dbReference>
<dbReference type="RefSeq" id="WP_295015102.1">
    <property type="nucleotide sequence ID" value="NZ_JAVAMQ010000019.1"/>
</dbReference>
<dbReference type="InterPro" id="IPR008886">
    <property type="entry name" value="UPF0227/Esterase_YqiA"/>
</dbReference>
<comment type="caution">
    <text evidence="1">The sequence shown here is derived from an EMBL/GenBank/DDBJ whole genome shotgun (WGS) entry which is preliminary data.</text>
</comment>
<protein>
    <submittedName>
        <fullName evidence="1">YqiA/YcfP family alpha/beta fold hydrolase</fullName>
    </submittedName>
</protein>
<dbReference type="PANTHER" id="PTHR35602:SF2">
    <property type="entry name" value="UPF0227 PROTEIN YCFP"/>
    <property type="match status" value="1"/>
</dbReference>
<dbReference type="SUPFAM" id="SSF53474">
    <property type="entry name" value="alpha/beta-Hydrolases"/>
    <property type="match status" value="1"/>
</dbReference>
<name>A0ABT9JFL9_9RHOB</name>
<keyword evidence="2" id="KW-1185">Reference proteome</keyword>
<organism evidence="1 2">
    <name type="scientific">Paracoccus spongiarum</name>
    <dbReference type="NCBI Taxonomy" id="3064387"/>
    <lineage>
        <taxon>Bacteria</taxon>
        <taxon>Pseudomonadati</taxon>
        <taxon>Pseudomonadota</taxon>
        <taxon>Alphaproteobacteria</taxon>
        <taxon>Rhodobacterales</taxon>
        <taxon>Paracoccaceae</taxon>
        <taxon>Paracoccus</taxon>
    </lineage>
</organism>
<evidence type="ECO:0000313" key="2">
    <source>
        <dbReference type="Proteomes" id="UP001224997"/>
    </source>
</evidence>
<dbReference type="Proteomes" id="UP001224997">
    <property type="component" value="Unassembled WGS sequence"/>
</dbReference>
<dbReference type="Pfam" id="PF05728">
    <property type="entry name" value="UPF0227"/>
    <property type="match status" value="1"/>
</dbReference>
<dbReference type="PANTHER" id="PTHR35602">
    <property type="entry name" value="ESTERASE YQIA-RELATED"/>
    <property type="match status" value="1"/>
</dbReference>
<dbReference type="EMBL" id="JAVAMQ010000019">
    <property type="protein sequence ID" value="MDP5308591.1"/>
    <property type="molecule type" value="Genomic_DNA"/>
</dbReference>
<sequence length="195" mass="21269">MKSQSRTSSGQESGIILYCHGWGSEFDPSKDKIRALASMRPVDGVTVDYTTHPQEVFENHASRLKLHPRGLVIGTSLGGFFAAWLGAEFGCPFVAINPAITPGKTLQAHIGHGVTHVGKPFELTEACVKAYDALSFRMDGKGTIVLDLGDEILDSRATLDFVKGRLPVVVFEGGSHRFDHMAELIESRPDLFRDS</sequence>
<dbReference type="GO" id="GO:0016787">
    <property type="term" value="F:hydrolase activity"/>
    <property type="evidence" value="ECO:0007669"/>
    <property type="project" value="UniProtKB-KW"/>
</dbReference>
<dbReference type="Gene3D" id="3.40.50.1820">
    <property type="entry name" value="alpha/beta hydrolase"/>
    <property type="match status" value="1"/>
</dbReference>
<keyword evidence="1" id="KW-0378">Hydrolase</keyword>
<reference evidence="1 2" key="1">
    <citation type="submission" date="2023-08" db="EMBL/GenBank/DDBJ databases">
        <authorList>
            <person name="Park J.-S."/>
        </authorList>
    </citation>
    <scope>NUCLEOTIDE SEQUENCE [LARGE SCALE GENOMIC DNA]</scope>
    <source>
        <strain evidence="1 2">2205BS29-5</strain>
    </source>
</reference>
<evidence type="ECO:0000313" key="1">
    <source>
        <dbReference type="EMBL" id="MDP5308591.1"/>
    </source>
</evidence>
<proteinExistence type="predicted"/>
<accession>A0ABT9JFL9</accession>
<gene>
    <name evidence="1" type="ORF">Q5Y72_16025</name>
</gene>